<evidence type="ECO:0000313" key="3">
    <source>
        <dbReference type="Proteomes" id="UP000035963"/>
    </source>
</evidence>
<organism evidence="2 3">
    <name type="scientific">Caballeronia mineralivorans PML1(12)</name>
    <dbReference type="NCBI Taxonomy" id="908627"/>
    <lineage>
        <taxon>Bacteria</taxon>
        <taxon>Pseudomonadati</taxon>
        <taxon>Pseudomonadota</taxon>
        <taxon>Betaproteobacteria</taxon>
        <taxon>Burkholderiales</taxon>
        <taxon>Burkholderiaceae</taxon>
        <taxon>Caballeronia</taxon>
    </lineage>
</organism>
<name>A0A0J1D1B0_9BURK</name>
<protein>
    <submittedName>
        <fullName evidence="2">Uncharacterized protein</fullName>
    </submittedName>
</protein>
<feature type="transmembrane region" description="Helical" evidence="1">
    <location>
        <begin position="61"/>
        <end position="84"/>
    </location>
</feature>
<feature type="transmembrane region" description="Helical" evidence="1">
    <location>
        <begin position="30"/>
        <end position="49"/>
    </location>
</feature>
<evidence type="ECO:0000313" key="2">
    <source>
        <dbReference type="EMBL" id="KLU26401.1"/>
    </source>
</evidence>
<keyword evidence="3" id="KW-1185">Reference proteome</keyword>
<dbReference type="Pfam" id="PF05656">
    <property type="entry name" value="DUF805"/>
    <property type="match status" value="1"/>
</dbReference>
<reference evidence="2 3" key="1">
    <citation type="journal article" date="2015" name="Genome Announc.">
        <title>Draft Genome Sequence of Burkholderia sp. Strain PML1(12), an Ectomycorrhizosphere-Inhabiting Bacterium with Effective Mineral-Weathering Ability.</title>
        <authorList>
            <person name="Uroz S."/>
            <person name="Oger P."/>
        </authorList>
    </citation>
    <scope>NUCLEOTIDE SEQUENCE [LARGE SCALE GENOMIC DNA]</scope>
    <source>
        <strain evidence="3">PML1(12)</strain>
    </source>
</reference>
<accession>A0A0J1D1B0</accession>
<dbReference type="Proteomes" id="UP000035963">
    <property type="component" value="Unassembled WGS sequence"/>
</dbReference>
<evidence type="ECO:0000256" key="1">
    <source>
        <dbReference type="SAM" id="Phobius"/>
    </source>
</evidence>
<dbReference type="PATRIC" id="fig|908627.4.peg.2143"/>
<gene>
    <name evidence="2" type="ORF">EOS_09685</name>
</gene>
<dbReference type="EMBL" id="AEJF01000070">
    <property type="protein sequence ID" value="KLU26401.1"/>
    <property type="molecule type" value="Genomic_DNA"/>
</dbReference>
<keyword evidence="1" id="KW-0812">Transmembrane</keyword>
<dbReference type="GO" id="GO:0016020">
    <property type="term" value="C:membrane"/>
    <property type="evidence" value="ECO:0007669"/>
    <property type="project" value="InterPro"/>
</dbReference>
<dbReference type="AlphaFoldDB" id="A0A0J1D1B0"/>
<keyword evidence="1" id="KW-0472">Membrane</keyword>
<sequence>MSLCVIAWSLLTALACIEFAAKGRIGLSELNVFVSLLGVAMGSVFYGASARRLMDLNFPGWSVKVLAFPLIGVIVLAVLCFLSGQRWANDFGPARSPSGFLKVAAALILLLVAIPVRRWALLIYFHTRYLLLNGGF</sequence>
<proteinExistence type="predicted"/>
<feature type="transmembrane region" description="Helical" evidence="1">
    <location>
        <begin position="104"/>
        <end position="125"/>
    </location>
</feature>
<dbReference type="InterPro" id="IPR008523">
    <property type="entry name" value="DUF805"/>
</dbReference>
<comment type="caution">
    <text evidence="2">The sequence shown here is derived from an EMBL/GenBank/DDBJ whole genome shotgun (WGS) entry which is preliminary data.</text>
</comment>
<keyword evidence="1" id="KW-1133">Transmembrane helix</keyword>